<comment type="cofactor">
    <cofactor evidence="1">
        <name>heme</name>
        <dbReference type="ChEBI" id="CHEBI:30413"/>
    </cofactor>
</comment>
<dbReference type="SUPFAM" id="SSF81343">
    <property type="entry name" value="Fumarate reductase respiratory complex transmembrane subunits"/>
    <property type="match status" value="1"/>
</dbReference>
<gene>
    <name evidence="11" type="ORF">Cyrtocomes_00114</name>
</gene>
<keyword evidence="12" id="KW-1185">Reference proteome</keyword>
<comment type="function">
    <text evidence="2">Membrane-anchoring subunit of succinate dehydrogenase (SDH).</text>
</comment>
<dbReference type="InterPro" id="IPR000701">
    <property type="entry name" value="SuccDH_FuR_B_TM-su"/>
</dbReference>
<keyword evidence="5 10" id="KW-0812">Transmembrane</keyword>
<dbReference type="EMBL" id="JARGYT010000003">
    <property type="protein sequence ID" value="MDZ5761756.1"/>
    <property type="molecule type" value="Genomic_DNA"/>
</dbReference>
<keyword evidence="8" id="KW-0408">Iron</keyword>
<evidence type="ECO:0000256" key="2">
    <source>
        <dbReference type="ARBA" id="ARBA00004050"/>
    </source>
</evidence>
<evidence type="ECO:0000256" key="7">
    <source>
        <dbReference type="ARBA" id="ARBA00022989"/>
    </source>
</evidence>
<dbReference type="Proteomes" id="UP001293791">
    <property type="component" value="Unassembled WGS sequence"/>
</dbReference>
<keyword evidence="7 10" id="KW-1133">Transmembrane helix</keyword>
<comment type="subcellular location">
    <subcellularLocation>
        <location evidence="3">Membrane</location>
    </subcellularLocation>
</comment>
<name>A0ABU5L6K6_9RICK</name>
<evidence type="ECO:0000256" key="6">
    <source>
        <dbReference type="ARBA" id="ARBA00022723"/>
    </source>
</evidence>
<keyword evidence="4" id="KW-0349">Heme</keyword>
<proteinExistence type="predicted"/>
<keyword evidence="6" id="KW-0479">Metal-binding</keyword>
<accession>A0ABU5L6K6</accession>
<evidence type="ECO:0000256" key="3">
    <source>
        <dbReference type="ARBA" id="ARBA00004370"/>
    </source>
</evidence>
<evidence type="ECO:0000256" key="10">
    <source>
        <dbReference type="SAM" id="Phobius"/>
    </source>
</evidence>
<feature type="transmembrane region" description="Helical" evidence="10">
    <location>
        <begin position="51"/>
        <end position="67"/>
    </location>
</feature>
<feature type="transmembrane region" description="Helical" evidence="10">
    <location>
        <begin position="12"/>
        <end position="31"/>
    </location>
</feature>
<feature type="transmembrane region" description="Helical" evidence="10">
    <location>
        <begin position="88"/>
        <end position="110"/>
    </location>
</feature>
<evidence type="ECO:0000256" key="1">
    <source>
        <dbReference type="ARBA" id="ARBA00001971"/>
    </source>
</evidence>
<keyword evidence="9 10" id="KW-0472">Membrane</keyword>
<comment type="caution">
    <text evidence="11">The sequence shown here is derived from an EMBL/GenBank/DDBJ whole genome shotgun (WGS) entry which is preliminary data.</text>
</comment>
<evidence type="ECO:0000256" key="4">
    <source>
        <dbReference type="ARBA" id="ARBA00022617"/>
    </source>
</evidence>
<dbReference type="Gene3D" id="1.20.1300.10">
    <property type="entry name" value="Fumarate reductase/succinate dehydrogenase, transmembrane subunit"/>
    <property type="match status" value="1"/>
</dbReference>
<evidence type="ECO:0000256" key="8">
    <source>
        <dbReference type="ARBA" id="ARBA00023004"/>
    </source>
</evidence>
<dbReference type="RefSeq" id="WP_410519682.1">
    <property type="nucleotide sequence ID" value="NZ_JARGYT010000003.1"/>
</dbReference>
<evidence type="ECO:0000256" key="5">
    <source>
        <dbReference type="ARBA" id="ARBA00022692"/>
    </source>
</evidence>
<reference evidence="11 12" key="1">
    <citation type="submission" date="2023-02" db="EMBL/GenBank/DDBJ databases">
        <title>Host association and intracellularity evolved multiple times independently in the Rickettsiales.</title>
        <authorList>
            <person name="Castelli M."/>
            <person name="Nardi T."/>
            <person name="Gammuto L."/>
            <person name="Bellinzona G."/>
            <person name="Sabaneyeva E."/>
            <person name="Potekhin A."/>
            <person name="Serra V."/>
            <person name="Petroni G."/>
            <person name="Sassera D."/>
        </authorList>
    </citation>
    <scope>NUCLEOTIDE SEQUENCE [LARGE SCALE GENOMIC DNA]</scope>
    <source>
        <strain evidence="11 12">BOD18</strain>
    </source>
</reference>
<sequence>MSYTSLTKTPYRISSFILVLLSIRFIFLFAYCAKHGFIDTFSQSMGSTCNATLMLLFIVVISYNILHEMKVVIEDYIKCQRIKNVCTALLYLAVSVTAVGLFLSIAYMYFVTRTFAFCG</sequence>
<evidence type="ECO:0000313" key="11">
    <source>
        <dbReference type="EMBL" id="MDZ5761756.1"/>
    </source>
</evidence>
<protein>
    <submittedName>
        <fullName evidence="11">Succinate:quinone oxidoreductase transmembrane anchor subunit family protein</fullName>
    </submittedName>
</protein>
<evidence type="ECO:0000256" key="9">
    <source>
        <dbReference type="ARBA" id="ARBA00023136"/>
    </source>
</evidence>
<evidence type="ECO:0000313" key="12">
    <source>
        <dbReference type="Proteomes" id="UP001293791"/>
    </source>
</evidence>
<dbReference type="Pfam" id="PF01127">
    <property type="entry name" value="Sdh_cyt"/>
    <property type="match status" value="1"/>
</dbReference>
<organism evidence="11 12">
    <name type="scientific">Candidatus Cyrtobacter comes</name>
    <dbReference type="NCBI Taxonomy" id="675776"/>
    <lineage>
        <taxon>Bacteria</taxon>
        <taxon>Pseudomonadati</taxon>
        <taxon>Pseudomonadota</taxon>
        <taxon>Alphaproteobacteria</taxon>
        <taxon>Rickettsiales</taxon>
        <taxon>Candidatus Midichloriaceae</taxon>
        <taxon>Candidatus Cyrtobacter</taxon>
    </lineage>
</organism>
<dbReference type="InterPro" id="IPR034804">
    <property type="entry name" value="SQR/QFR_C/D"/>
</dbReference>